<dbReference type="OrthoDB" id="21474at2759"/>
<dbReference type="GeneID" id="92514457"/>
<dbReference type="GO" id="GO:0005730">
    <property type="term" value="C:nucleolus"/>
    <property type="evidence" value="ECO:0007669"/>
    <property type="project" value="TreeGrafter"/>
</dbReference>
<dbReference type="PROSITE" id="PS51804">
    <property type="entry name" value="ZF_C2HC_LYAR"/>
    <property type="match status" value="2"/>
</dbReference>
<evidence type="ECO:0000256" key="1">
    <source>
        <dbReference type="ARBA" id="ARBA00004123"/>
    </source>
</evidence>
<keyword evidence="3" id="KW-0677">Repeat</keyword>
<accession>A0A836GF17</accession>
<evidence type="ECO:0000256" key="7">
    <source>
        <dbReference type="PROSITE-ProRule" id="PRU01145"/>
    </source>
</evidence>
<dbReference type="SUPFAM" id="SSF57667">
    <property type="entry name" value="beta-beta-alpha zinc fingers"/>
    <property type="match status" value="2"/>
</dbReference>
<keyword evidence="4 7" id="KW-0863">Zinc-finger</keyword>
<feature type="compositionally biased region" description="Basic and acidic residues" evidence="8">
    <location>
        <begin position="55"/>
        <end position="76"/>
    </location>
</feature>
<dbReference type="GO" id="GO:0006364">
    <property type="term" value="P:rRNA processing"/>
    <property type="evidence" value="ECO:0007669"/>
    <property type="project" value="TreeGrafter"/>
</dbReference>
<gene>
    <name evidence="10" type="ORF">LSCM1_04436</name>
</gene>
<reference evidence="11" key="1">
    <citation type="journal article" date="2021" name="Microbiol. Resour. Announc.">
        <title>LGAAP: Leishmaniinae Genome Assembly and Annotation Pipeline.</title>
        <authorList>
            <person name="Almutairi H."/>
            <person name="Urbaniak M.D."/>
            <person name="Bates M.D."/>
            <person name="Jariyapan N."/>
            <person name="Kwakye-Nuako G."/>
            <person name="Thomaz-Soccol V."/>
            <person name="Al-Salem W.S."/>
            <person name="Dillon R.J."/>
            <person name="Bates P.A."/>
            <person name="Gatherer D."/>
        </authorList>
    </citation>
    <scope>NUCLEOTIDE SEQUENCE [LARGE SCALE GENOMIC DNA]</scope>
</reference>
<dbReference type="GO" id="GO:0003677">
    <property type="term" value="F:DNA binding"/>
    <property type="evidence" value="ECO:0007669"/>
    <property type="project" value="InterPro"/>
</dbReference>
<dbReference type="KEGG" id="lmat:92514457"/>
<feature type="compositionally biased region" description="Basic residues" evidence="8">
    <location>
        <begin position="125"/>
        <end position="139"/>
    </location>
</feature>
<comment type="subcellular location">
    <subcellularLocation>
        <location evidence="1">Nucleus</location>
    </subcellularLocation>
</comment>
<feature type="region of interest" description="Disordered" evidence="8">
    <location>
        <begin position="55"/>
        <end position="235"/>
    </location>
</feature>
<dbReference type="Gene3D" id="3.30.1490.490">
    <property type="match status" value="1"/>
</dbReference>
<dbReference type="InterPro" id="IPR036236">
    <property type="entry name" value="Znf_C2H2_sf"/>
</dbReference>
<keyword evidence="6" id="KW-0539">Nucleus</keyword>
<protein>
    <recommendedName>
        <fullName evidence="9">Zinc finger C2H2 LYAR-type domain-containing protein</fullName>
    </recommendedName>
</protein>
<comment type="caution">
    <text evidence="10">The sequence shown here is derived from an EMBL/GenBank/DDBJ whole genome shotgun (WGS) entry which is preliminary data.</text>
</comment>
<evidence type="ECO:0000313" key="11">
    <source>
        <dbReference type="Proteomes" id="UP000673552"/>
    </source>
</evidence>
<dbReference type="Pfam" id="PF08790">
    <property type="entry name" value="zf-LYAR"/>
    <property type="match status" value="1"/>
</dbReference>
<keyword evidence="2" id="KW-0479">Metal-binding</keyword>
<proteinExistence type="predicted"/>
<evidence type="ECO:0000256" key="8">
    <source>
        <dbReference type="SAM" id="MobiDB-lite"/>
    </source>
</evidence>
<evidence type="ECO:0000313" key="10">
    <source>
        <dbReference type="EMBL" id="KAG5473806.1"/>
    </source>
</evidence>
<feature type="compositionally biased region" description="Basic and acidic residues" evidence="8">
    <location>
        <begin position="211"/>
        <end position="231"/>
    </location>
</feature>
<dbReference type="InterPro" id="IPR039999">
    <property type="entry name" value="LYAR"/>
</dbReference>
<dbReference type="PANTHER" id="PTHR13100">
    <property type="entry name" value="CELL GROWTH-REGULATING NUCLEOLAR PROTEIN LYAR"/>
    <property type="match status" value="1"/>
</dbReference>
<evidence type="ECO:0000256" key="6">
    <source>
        <dbReference type="ARBA" id="ARBA00023242"/>
    </source>
</evidence>
<dbReference type="Proteomes" id="UP000673552">
    <property type="component" value="Unassembled WGS sequence"/>
</dbReference>
<keyword evidence="11" id="KW-1185">Reference proteome</keyword>
<dbReference type="AlphaFoldDB" id="A0A836GF17"/>
<reference evidence="11" key="2">
    <citation type="journal article" date="2021" name="Sci. Data">
        <title>Chromosome-scale genome sequencing, assembly and annotation of six genomes from subfamily Leishmaniinae.</title>
        <authorList>
            <person name="Almutairi H."/>
            <person name="Urbaniak M.D."/>
            <person name="Bates M.D."/>
            <person name="Jariyapan N."/>
            <person name="Kwakye-Nuako G."/>
            <person name="Thomaz Soccol V."/>
            <person name="Al-Salem W.S."/>
            <person name="Dillon R.J."/>
            <person name="Bates P.A."/>
            <person name="Gatherer D."/>
        </authorList>
    </citation>
    <scope>NUCLEOTIDE SEQUENCE [LARGE SCALE GENOMIC DNA]</scope>
</reference>
<evidence type="ECO:0000256" key="5">
    <source>
        <dbReference type="ARBA" id="ARBA00022833"/>
    </source>
</evidence>
<evidence type="ECO:0000256" key="3">
    <source>
        <dbReference type="ARBA" id="ARBA00022737"/>
    </source>
</evidence>
<dbReference type="GO" id="GO:0000122">
    <property type="term" value="P:negative regulation of transcription by RNA polymerase II"/>
    <property type="evidence" value="ECO:0007669"/>
    <property type="project" value="TreeGrafter"/>
</dbReference>
<evidence type="ECO:0000256" key="2">
    <source>
        <dbReference type="ARBA" id="ARBA00022723"/>
    </source>
</evidence>
<dbReference type="EMBL" id="JAFEUZ010000029">
    <property type="protein sequence ID" value="KAG5473806.1"/>
    <property type="molecule type" value="Genomic_DNA"/>
</dbReference>
<dbReference type="PANTHER" id="PTHR13100:SF10">
    <property type="entry name" value="CELL GROWTH-REGULATING NUCLEOLAR PROTEIN"/>
    <property type="match status" value="1"/>
</dbReference>
<feature type="compositionally biased region" description="Polar residues" evidence="8">
    <location>
        <begin position="171"/>
        <end position="181"/>
    </location>
</feature>
<evidence type="ECO:0000259" key="9">
    <source>
        <dbReference type="Pfam" id="PF08790"/>
    </source>
</evidence>
<dbReference type="GO" id="GO:0008270">
    <property type="term" value="F:zinc ion binding"/>
    <property type="evidence" value="ECO:0007669"/>
    <property type="project" value="UniProtKB-KW"/>
</dbReference>
<organism evidence="10 11">
    <name type="scientific">Leishmania martiniquensis</name>
    <dbReference type="NCBI Taxonomy" id="1580590"/>
    <lineage>
        <taxon>Eukaryota</taxon>
        <taxon>Discoba</taxon>
        <taxon>Euglenozoa</taxon>
        <taxon>Kinetoplastea</taxon>
        <taxon>Metakinetoplastina</taxon>
        <taxon>Trypanosomatida</taxon>
        <taxon>Trypanosomatidae</taxon>
        <taxon>Leishmaniinae</taxon>
        <taxon>Leishmania</taxon>
    </lineage>
</organism>
<dbReference type="InterPro" id="IPR014898">
    <property type="entry name" value="Znf_C2H2_LYAR"/>
</dbReference>
<dbReference type="RefSeq" id="XP_067177040.1">
    <property type="nucleotide sequence ID" value="XM_067321945.1"/>
</dbReference>
<name>A0A836GF17_9TRYP</name>
<feature type="domain" description="Zinc finger C2H2 LYAR-type" evidence="9">
    <location>
        <begin position="30"/>
        <end position="57"/>
    </location>
</feature>
<sequence length="318" mass="34489">MVSFTCNYCQDVVKKPKVQSHASTCGCEAFTCVDCMHVFDLHTVKGHTSCVTEEEKYQGKWKQRMRDDNKRTKSADALRGGMKRPPRAPMHDLSTSDDSSDDWMTQKVCKDAGAPERPAAATSDRHHKRSTTTCRKHPRSGVGLSSSDDDEMGERTAVVPMVAPAHKKAKNISSAPLTPSSIRPVAASAQVERSPVKEKPVAHAAPVPRQSTKELKSDGERKVAHNGKKDTPLLLPRSTMSRDCIVPSFVLGTSKEVAEIAADVLRDSGLSSMRTKDMAKELVARYAKRIAKSVRHALETAGELGALKIGSDGSVSVG</sequence>
<keyword evidence="5" id="KW-0862">Zinc</keyword>
<evidence type="ECO:0000256" key="4">
    <source>
        <dbReference type="ARBA" id="ARBA00022771"/>
    </source>
</evidence>